<name>A0AAV1AH43_VICFA</name>
<dbReference type="EMBL" id="OX451739">
    <property type="protein sequence ID" value="CAI8608868.1"/>
    <property type="molecule type" value="Genomic_DNA"/>
</dbReference>
<reference evidence="1 2" key="1">
    <citation type="submission" date="2023-01" db="EMBL/GenBank/DDBJ databases">
        <authorList>
            <person name="Kreplak J."/>
        </authorList>
    </citation>
    <scope>NUCLEOTIDE SEQUENCE [LARGE SCALE GENOMIC DNA]</scope>
</reference>
<proteinExistence type="predicted"/>
<organism evidence="1 2">
    <name type="scientific">Vicia faba</name>
    <name type="common">Broad bean</name>
    <name type="synonym">Faba vulgaris</name>
    <dbReference type="NCBI Taxonomy" id="3906"/>
    <lineage>
        <taxon>Eukaryota</taxon>
        <taxon>Viridiplantae</taxon>
        <taxon>Streptophyta</taxon>
        <taxon>Embryophyta</taxon>
        <taxon>Tracheophyta</taxon>
        <taxon>Spermatophyta</taxon>
        <taxon>Magnoliopsida</taxon>
        <taxon>eudicotyledons</taxon>
        <taxon>Gunneridae</taxon>
        <taxon>Pentapetalae</taxon>
        <taxon>rosids</taxon>
        <taxon>fabids</taxon>
        <taxon>Fabales</taxon>
        <taxon>Fabaceae</taxon>
        <taxon>Papilionoideae</taxon>
        <taxon>50 kb inversion clade</taxon>
        <taxon>NPAAA clade</taxon>
        <taxon>Hologalegina</taxon>
        <taxon>IRL clade</taxon>
        <taxon>Fabeae</taxon>
        <taxon>Vicia</taxon>
    </lineage>
</organism>
<keyword evidence="2" id="KW-1185">Reference proteome</keyword>
<dbReference type="Proteomes" id="UP001157006">
    <property type="component" value="Chromosome 4"/>
</dbReference>
<evidence type="ECO:0000313" key="1">
    <source>
        <dbReference type="EMBL" id="CAI8608868.1"/>
    </source>
</evidence>
<sequence>MGAGFDIEDVGFLNPWDEEMGSLADWLVRWDPRLQITIKKFRGVQTFAEVVVNRRKTNVANKAGWEGERVELTYQSSGEDIVRVGKYICADRSTLKEDYLDVARVMVRTLSTEVLNERFNVYVDRSMFRLKMVEGTRGPLRLALDLKSDKEERIVSDGVVKGIFDDKCEVPRMAEDKAACRVLLMKHWE</sequence>
<evidence type="ECO:0000313" key="2">
    <source>
        <dbReference type="Proteomes" id="UP001157006"/>
    </source>
</evidence>
<accession>A0AAV1AH43</accession>
<protein>
    <submittedName>
        <fullName evidence="1">Uncharacterized protein</fullName>
    </submittedName>
</protein>
<gene>
    <name evidence="1" type="ORF">VFH_IV106360</name>
</gene>
<dbReference type="AlphaFoldDB" id="A0AAV1AH43"/>